<dbReference type="InterPro" id="IPR023214">
    <property type="entry name" value="HAD_sf"/>
</dbReference>
<dbReference type="KEGG" id="sgra:EX895_001885"/>
<dbReference type="Pfam" id="PF00702">
    <property type="entry name" value="Hydrolase"/>
    <property type="match status" value="1"/>
</dbReference>
<gene>
    <name evidence="1" type="ORF">EX895_001885</name>
</gene>
<dbReference type="InterPro" id="IPR036412">
    <property type="entry name" value="HAD-like_sf"/>
</dbReference>
<dbReference type="AlphaFoldDB" id="A0A4U7KX40"/>
<comment type="caution">
    <text evidence="1">The sequence shown here is derived from an EMBL/GenBank/DDBJ whole genome shotgun (WGS) entry which is preliminary data.</text>
</comment>
<dbReference type="SUPFAM" id="SSF56784">
    <property type="entry name" value="HAD-like"/>
    <property type="match status" value="1"/>
</dbReference>
<reference evidence="1 2" key="1">
    <citation type="submission" date="2019-05" db="EMBL/GenBank/DDBJ databases">
        <title>Sporisorium graminicola CBS 10092 draft sequencing and annotation.</title>
        <authorList>
            <person name="Solano-Gonzalez S."/>
            <person name="Caddick M.X."/>
            <person name="Darby A."/>
        </authorList>
    </citation>
    <scope>NUCLEOTIDE SEQUENCE [LARGE SCALE GENOMIC DNA]</scope>
    <source>
        <strain evidence="1 2">CBS 10092</strain>
    </source>
</reference>
<proteinExistence type="predicted"/>
<dbReference type="PANTHER" id="PTHR18901">
    <property type="entry name" value="2-DEOXYGLUCOSE-6-PHOSPHATE PHOSPHATASE 2"/>
    <property type="match status" value="1"/>
</dbReference>
<dbReference type="OrthoDB" id="40579at2759"/>
<dbReference type="Proteomes" id="UP000306050">
    <property type="component" value="Chromosome SGRAM_12"/>
</dbReference>
<accession>A0A4U7KX40</accession>
<dbReference type="GO" id="GO:0016791">
    <property type="term" value="F:phosphatase activity"/>
    <property type="evidence" value="ECO:0007669"/>
    <property type="project" value="TreeGrafter"/>
</dbReference>
<dbReference type="Gene3D" id="3.40.50.1000">
    <property type="entry name" value="HAD superfamily/HAD-like"/>
    <property type="match status" value="1"/>
</dbReference>
<evidence type="ECO:0000313" key="1">
    <source>
        <dbReference type="EMBL" id="TKY89354.1"/>
    </source>
</evidence>
<name>A0A4U7KX40_9BASI</name>
<dbReference type="PANTHER" id="PTHR18901:SF38">
    <property type="entry name" value="PSEUDOURIDINE-5'-PHOSPHATASE"/>
    <property type="match status" value="1"/>
</dbReference>
<evidence type="ECO:0000313" key="2">
    <source>
        <dbReference type="Proteomes" id="UP000306050"/>
    </source>
</evidence>
<organism evidence="1 2">
    <name type="scientific">Sporisorium graminicola</name>
    <dbReference type="NCBI Taxonomy" id="280036"/>
    <lineage>
        <taxon>Eukaryota</taxon>
        <taxon>Fungi</taxon>
        <taxon>Dikarya</taxon>
        <taxon>Basidiomycota</taxon>
        <taxon>Ustilaginomycotina</taxon>
        <taxon>Ustilaginomycetes</taxon>
        <taxon>Ustilaginales</taxon>
        <taxon>Ustilaginaceae</taxon>
        <taxon>Sporisorium</taxon>
    </lineage>
</organism>
<sequence length="232" mass="25274">MGKPDPESTITLLSMIWPPAKDGDLFGPDCPFTVDSFLELEAQKLNTAFDSVPQMKGALRLVQHLHKHNVPICIATTSTRKSFEKKTAPHPELFGLFGDRIICGDDIRLARGKPAPDIFLLAAREGLFADASYEAATKRLLGNHWVEGFRDLGPSMDGPQHWRGGETNVVVLEDGKPGVHAAKAAGMHVVWVPDPNVQALFPNNEIGASQTISSLLDFDPASWGLPPFEDAE</sequence>
<dbReference type="RefSeq" id="XP_029741339.1">
    <property type="nucleotide sequence ID" value="XM_029882484.1"/>
</dbReference>
<dbReference type="EMBL" id="SRRM01000005">
    <property type="protein sequence ID" value="TKY89354.1"/>
    <property type="molecule type" value="Genomic_DNA"/>
</dbReference>
<keyword evidence="2" id="KW-1185">Reference proteome</keyword>
<dbReference type="GeneID" id="40724780"/>
<protein>
    <submittedName>
        <fullName evidence="1">Uncharacterized protein</fullName>
    </submittedName>
</protein>